<feature type="domain" description="DUF4220" evidence="1">
    <location>
        <begin position="22"/>
        <end position="105"/>
    </location>
</feature>
<dbReference type="EMBL" id="LNRQ01000005">
    <property type="protein sequence ID" value="KZM94976.1"/>
    <property type="molecule type" value="Genomic_DNA"/>
</dbReference>
<proteinExistence type="predicted"/>
<protein>
    <recommendedName>
        <fullName evidence="1">DUF4220 domain-containing protein</fullName>
    </recommendedName>
</protein>
<dbReference type="InterPro" id="IPR025315">
    <property type="entry name" value="DUF4220"/>
</dbReference>
<dbReference type="PANTHER" id="PTHR31325">
    <property type="entry name" value="OS01G0798800 PROTEIN-RELATED"/>
    <property type="match status" value="1"/>
</dbReference>
<dbReference type="STRING" id="79200.A0A161XTC8"/>
<dbReference type="Pfam" id="PF13968">
    <property type="entry name" value="DUF4220"/>
    <property type="match status" value="1"/>
</dbReference>
<sequence length="214" mass="24014">MPELADILSITVHVACCGTSTAYLLAEMLAIFGLGLIVSRQRLSSQYCKEKDEDHDNNHLHIFWAPFLLLHLGGPDTITAFAPEDNELWLRHLFYLASQCIAVAESINEKEALQKKACEAILNISTEDEMLKDKQIFFIASALAKKLKAVPSDKKWLIISKLWVEQLSYAASHIRSYAHAVQLSKGGEFITIVWLLMAHFGLGDQYEINLGNPE</sequence>
<dbReference type="Gramene" id="KZM94976">
    <property type="protein sequence ID" value="KZM94976"/>
    <property type="gene ID" value="DCAR_018218"/>
</dbReference>
<name>A0A161XTC8_DAUCS</name>
<dbReference type="InterPro" id="IPR007658">
    <property type="entry name" value="DUF594"/>
</dbReference>
<organism evidence="2">
    <name type="scientific">Daucus carota subsp. sativus</name>
    <name type="common">Carrot</name>
    <dbReference type="NCBI Taxonomy" id="79200"/>
    <lineage>
        <taxon>Eukaryota</taxon>
        <taxon>Viridiplantae</taxon>
        <taxon>Streptophyta</taxon>
        <taxon>Embryophyta</taxon>
        <taxon>Tracheophyta</taxon>
        <taxon>Spermatophyta</taxon>
        <taxon>Magnoliopsida</taxon>
        <taxon>eudicotyledons</taxon>
        <taxon>Gunneridae</taxon>
        <taxon>Pentapetalae</taxon>
        <taxon>asterids</taxon>
        <taxon>campanulids</taxon>
        <taxon>Apiales</taxon>
        <taxon>Apiaceae</taxon>
        <taxon>Apioideae</taxon>
        <taxon>Scandiceae</taxon>
        <taxon>Daucinae</taxon>
        <taxon>Daucus</taxon>
        <taxon>Daucus sect. Daucus</taxon>
    </lineage>
</organism>
<dbReference type="Pfam" id="PF04578">
    <property type="entry name" value="DUF594"/>
    <property type="match status" value="1"/>
</dbReference>
<evidence type="ECO:0000313" key="2">
    <source>
        <dbReference type="EMBL" id="KZM94976.1"/>
    </source>
</evidence>
<gene>
    <name evidence="2" type="ORF">DCAR_018218</name>
</gene>
<dbReference type="AlphaFoldDB" id="A0A161XTC8"/>
<reference evidence="2" key="1">
    <citation type="journal article" date="2016" name="Nat. Genet.">
        <title>A high-quality carrot genome assembly provides new insights into carotenoid accumulation and asterid genome evolution.</title>
        <authorList>
            <person name="Iorizzo M."/>
            <person name="Ellison S."/>
            <person name="Senalik D."/>
            <person name="Zeng P."/>
            <person name="Satapoomin P."/>
            <person name="Huang J."/>
            <person name="Bowman M."/>
            <person name="Iovene M."/>
            <person name="Sanseverino W."/>
            <person name="Cavagnaro P."/>
            <person name="Yildiz M."/>
            <person name="Macko-Podgorni A."/>
            <person name="Moranska E."/>
            <person name="Grzebelus E."/>
            <person name="Grzebelus D."/>
            <person name="Ashrafi H."/>
            <person name="Zheng Z."/>
            <person name="Cheng S."/>
            <person name="Spooner D."/>
            <person name="Van Deynze A."/>
            <person name="Simon P."/>
        </authorList>
    </citation>
    <scope>NUCLEOTIDE SEQUENCE [LARGE SCALE GENOMIC DNA]</scope>
    <source>
        <tissue evidence="2">Leaf</tissue>
    </source>
</reference>
<evidence type="ECO:0000259" key="1">
    <source>
        <dbReference type="Pfam" id="PF13968"/>
    </source>
</evidence>
<comment type="caution">
    <text evidence="2">The sequence shown here is derived from an EMBL/GenBank/DDBJ whole genome shotgun (WGS) entry which is preliminary data.</text>
</comment>
<accession>A0A161XTC8</accession>